<organism evidence="1 2">
    <name type="scientific">Psophocarpus tetragonolobus</name>
    <name type="common">Winged bean</name>
    <name type="synonym">Dolichos tetragonolobus</name>
    <dbReference type="NCBI Taxonomy" id="3891"/>
    <lineage>
        <taxon>Eukaryota</taxon>
        <taxon>Viridiplantae</taxon>
        <taxon>Streptophyta</taxon>
        <taxon>Embryophyta</taxon>
        <taxon>Tracheophyta</taxon>
        <taxon>Spermatophyta</taxon>
        <taxon>Magnoliopsida</taxon>
        <taxon>eudicotyledons</taxon>
        <taxon>Gunneridae</taxon>
        <taxon>Pentapetalae</taxon>
        <taxon>rosids</taxon>
        <taxon>fabids</taxon>
        <taxon>Fabales</taxon>
        <taxon>Fabaceae</taxon>
        <taxon>Papilionoideae</taxon>
        <taxon>50 kb inversion clade</taxon>
        <taxon>NPAAA clade</taxon>
        <taxon>indigoferoid/millettioid clade</taxon>
        <taxon>Phaseoleae</taxon>
        <taxon>Psophocarpus</taxon>
    </lineage>
</organism>
<evidence type="ECO:0008006" key="3">
    <source>
        <dbReference type="Google" id="ProtNLM"/>
    </source>
</evidence>
<evidence type="ECO:0000313" key="1">
    <source>
        <dbReference type="EMBL" id="KAK7410351.1"/>
    </source>
</evidence>
<accession>A0AAN9T8U4</accession>
<comment type="caution">
    <text evidence="1">The sequence shown here is derived from an EMBL/GenBank/DDBJ whole genome shotgun (WGS) entry which is preliminary data.</text>
</comment>
<evidence type="ECO:0000313" key="2">
    <source>
        <dbReference type="Proteomes" id="UP001386955"/>
    </source>
</evidence>
<dbReference type="GO" id="GO:0003723">
    <property type="term" value="F:RNA binding"/>
    <property type="evidence" value="ECO:0007669"/>
    <property type="project" value="TreeGrafter"/>
</dbReference>
<name>A0AAN9T8U4_PSOTE</name>
<dbReference type="EMBL" id="JAYMYS010000001">
    <property type="protein sequence ID" value="KAK7410351.1"/>
    <property type="molecule type" value="Genomic_DNA"/>
</dbReference>
<proteinExistence type="predicted"/>
<reference evidence="1 2" key="1">
    <citation type="submission" date="2024-01" db="EMBL/GenBank/DDBJ databases">
        <title>The genomes of 5 underutilized Papilionoideae crops provide insights into root nodulation and disease resistanc.</title>
        <authorList>
            <person name="Jiang F."/>
        </authorList>
    </citation>
    <scope>NUCLEOTIDE SEQUENCE [LARGE SCALE GENOMIC DNA]</scope>
    <source>
        <strain evidence="1">DUOXIRENSHENG_FW03</strain>
        <tissue evidence="1">Leaves</tissue>
    </source>
</reference>
<dbReference type="AlphaFoldDB" id="A0AAN9T8U4"/>
<gene>
    <name evidence="1" type="ORF">VNO78_01069</name>
</gene>
<dbReference type="PANTHER" id="PTHR47073:SF2">
    <property type="entry name" value="PROTEIN ANTI-SILENCING 1"/>
    <property type="match status" value="1"/>
</dbReference>
<keyword evidence="2" id="KW-1185">Reference proteome</keyword>
<dbReference type="Proteomes" id="UP001386955">
    <property type="component" value="Unassembled WGS sequence"/>
</dbReference>
<dbReference type="PANTHER" id="PTHR47073">
    <property type="entry name" value="PROTEIN ANTI-SILENCING 1"/>
    <property type="match status" value="1"/>
</dbReference>
<sequence length="221" mass="25003">MPLTLPSPIDTVLSLILLSQLGPPSSSTRPLSQTPMKERCGVLKEFVMGYSGHYAESKIKGFGFYNLLCELMNIIWTGFKESCTAKVIQKTANSSPHSGQAFVIFKKKEAAESVVRKLEDGCLLMSNGRPLVGSIGVPCFPKKKPIFYGHYVVDQLRMMQMQREMKDAVSTSHCSQPNNIEYDMAIEWYLLQEKANESWRRLYQRQGEELSKLKAKLKSKI</sequence>
<protein>
    <recommendedName>
        <fullName evidence="3">RRM domain-containing protein</fullName>
    </recommendedName>
</protein>